<dbReference type="InterPro" id="IPR026875">
    <property type="entry name" value="PHydrolase_assoc_dom"/>
</dbReference>
<accession>A0ABT0PLA1</accession>
<keyword evidence="4" id="KW-1185">Reference proteome</keyword>
<comment type="caution">
    <text evidence="3">The sequence shown here is derived from an EMBL/GenBank/DDBJ whole genome shotgun (WGS) entry which is preliminary data.</text>
</comment>
<dbReference type="SUPFAM" id="SSF109604">
    <property type="entry name" value="HD-domain/PDEase-like"/>
    <property type="match status" value="1"/>
</dbReference>
<dbReference type="EMBL" id="JAMFLX010000049">
    <property type="protein sequence ID" value="MCL6272148.1"/>
    <property type="molecule type" value="Genomic_DNA"/>
</dbReference>
<organism evidence="3 4">
    <name type="scientific">Parendozoicomonas callyspongiae</name>
    <dbReference type="NCBI Taxonomy" id="2942213"/>
    <lineage>
        <taxon>Bacteria</taxon>
        <taxon>Pseudomonadati</taxon>
        <taxon>Pseudomonadota</taxon>
        <taxon>Gammaproteobacteria</taxon>
        <taxon>Oceanospirillales</taxon>
        <taxon>Endozoicomonadaceae</taxon>
        <taxon>Parendozoicomonas</taxon>
    </lineage>
</organism>
<reference evidence="3 4" key="1">
    <citation type="submission" date="2022-05" db="EMBL/GenBank/DDBJ databases">
        <authorList>
            <person name="Park J.-S."/>
        </authorList>
    </citation>
    <scope>NUCLEOTIDE SEQUENCE [LARGE SCALE GENOMIC DNA]</scope>
    <source>
        <strain evidence="3 4">2012CJ34-2</strain>
    </source>
</reference>
<dbReference type="Proteomes" id="UP001203338">
    <property type="component" value="Unassembled WGS sequence"/>
</dbReference>
<name>A0ABT0PLA1_9GAMM</name>
<feature type="non-terminal residue" evidence="3">
    <location>
        <position position="1"/>
    </location>
</feature>
<dbReference type="Pfam" id="PF13286">
    <property type="entry name" value="HD_assoc"/>
    <property type="match status" value="1"/>
</dbReference>
<evidence type="ECO:0000259" key="2">
    <source>
        <dbReference type="Pfam" id="PF13286"/>
    </source>
</evidence>
<sequence>PKCYFDDDRDIFDWVTKDFSPKDKELFVKSKLVPDDDDNTSDKFGEFHRKPCYKSLDTSIMELADDISYSIHDLEDAISLGMVDSNDWMRIENDLNGLCVESLDAKGLRKKLFSDSAAERKQAISALVNYFVTHVKVDAKNPDFQEPLLKFQAYLPDKVKGYHEAIHKGLTVEKVIKNTNVQLLQFKGQMLIVKLFEALATDPKRFLPKTTYQQYTRAEKEKAKSGLRVICDYVSGMTDGYATRLYEKLYVPNKGSVFDHL</sequence>
<proteinExistence type="predicted"/>
<keyword evidence="1" id="KW-0378">Hydrolase</keyword>
<evidence type="ECO:0000313" key="3">
    <source>
        <dbReference type="EMBL" id="MCL6272148.1"/>
    </source>
</evidence>
<evidence type="ECO:0000256" key="1">
    <source>
        <dbReference type="ARBA" id="ARBA00022801"/>
    </source>
</evidence>
<gene>
    <name evidence="3" type="ORF">M3P05_19695</name>
</gene>
<evidence type="ECO:0000313" key="4">
    <source>
        <dbReference type="Proteomes" id="UP001203338"/>
    </source>
</evidence>
<protein>
    <submittedName>
        <fullName evidence="3">DGTPase</fullName>
    </submittedName>
</protein>
<dbReference type="Gene3D" id="1.10.3210.10">
    <property type="entry name" value="Hypothetical protein af1432"/>
    <property type="match status" value="1"/>
</dbReference>
<feature type="domain" description="Phosphohydrolase-associated" evidence="2">
    <location>
        <begin position="166"/>
        <end position="247"/>
    </location>
</feature>